<name>A0A3A4AET5_9ACTN</name>
<evidence type="ECO:0000256" key="1">
    <source>
        <dbReference type="ARBA" id="ARBA00022801"/>
    </source>
</evidence>
<evidence type="ECO:0000256" key="3">
    <source>
        <dbReference type="SAM" id="MobiDB-lite"/>
    </source>
</evidence>
<dbReference type="EMBL" id="QZEY01000015">
    <property type="protein sequence ID" value="RJL24540.1"/>
    <property type="molecule type" value="Genomic_DNA"/>
</dbReference>
<accession>A0A3A4AET5</accession>
<comment type="caution">
    <text evidence="5">The sequence shown here is derived from an EMBL/GenBank/DDBJ whole genome shotgun (WGS) entry which is preliminary data.</text>
</comment>
<dbReference type="Pfam" id="PF01156">
    <property type="entry name" value="IU_nuc_hydro"/>
    <property type="match status" value="1"/>
</dbReference>
<dbReference type="InterPro" id="IPR023186">
    <property type="entry name" value="IUNH"/>
</dbReference>
<dbReference type="PANTHER" id="PTHR12304">
    <property type="entry name" value="INOSINE-URIDINE PREFERRING NUCLEOSIDE HYDROLASE"/>
    <property type="match status" value="1"/>
</dbReference>
<dbReference type="Gene3D" id="3.90.245.10">
    <property type="entry name" value="Ribonucleoside hydrolase-like"/>
    <property type="match status" value="1"/>
</dbReference>
<dbReference type="PANTHER" id="PTHR12304:SF4">
    <property type="entry name" value="URIDINE NUCLEOSIDASE"/>
    <property type="match status" value="1"/>
</dbReference>
<keyword evidence="6" id="KW-1185">Reference proteome</keyword>
<dbReference type="CDD" id="cd02651">
    <property type="entry name" value="nuc_hydro_IU_UC_XIUA"/>
    <property type="match status" value="1"/>
</dbReference>
<evidence type="ECO:0000313" key="6">
    <source>
        <dbReference type="Proteomes" id="UP000265768"/>
    </source>
</evidence>
<feature type="region of interest" description="Disordered" evidence="3">
    <location>
        <begin position="72"/>
        <end position="96"/>
    </location>
</feature>
<keyword evidence="2" id="KW-0326">Glycosidase</keyword>
<dbReference type="Proteomes" id="UP000265768">
    <property type="component" value="Unassembled WGS sequence"/>
</dbReference>
<dbReference type="AlphaFoldDB" id="A0A3A4AET5"/>
<protein>
    <submittedName>
        <fullName evidence="5">Nucleoside hydrolase</fullName>
    </submittedName>
</protein>
<proteinExistence type="predicted"/>
<dbReference type="RefSeq" id="WP_119929917.1">
    <property type="nucleotide sequence ID" value="NZ_QZEY01000015.1"/>
</dbReference>
<dbReference type="GO" id="GO:0005829">
    <property type="term" value="C:cytosol"/>
    <property type="evidence" value="ECO:0007669"/>
    <property type="project" value="TreeGrafter"/>
</dbReference>
<dbReference type="GO" id="GO:0008477">
    <property type="term" value="F:purine nucleosidase activity"/>
    <property type="evidence" value="ECO:0007669"/>
    <property type="project" value="TreeGrafter"/>
</dbReference>
<dbReference type="OrthoDB" id="9797882at2"/>
<evidence type="ECO:0000313" key="5">
    <source>
        <dbReference type="EMBL" id="RJL24540.1"/>
    </source>
</evidence>
<organism evidence="5 6">
    <name type="scientific">Bailinhaonella thermotolerans</name>
    <dbReference type="NCBI Taxonomy" id="1070861"/>
    <lineage>
        <taxon>Bacteria</taxon>
        <taxon>Bacillati</taxon>
        <taxon>Actinomycetota</taxon>
        <taxon>Actinomycetes</taxon>
        <taxon>Streptosporangiales</taxon>
        <taxon>Streptosporangiaceae</taxon>
        <taxon>Bailinhaonella</taxon>
    </lineage>
</organism>
<feature type="domain" description="Inosine/uridine-preferring nucleoside hydrolase" evidence="4">
    <location>
        <begin position="5"/>
        <end position="299"/>
    </location>
</feature>
<dbReference type="GO" id="GO:0006152">
    <property type="term" value="P:purine nucleoside catabolic process"/>
    <property type="evidence" value="ECO:0007669"/>
    <property type="project" value="TreeGrafter"/>
</dbReference>
<gene>
    <name evidence="5" type="ORF">D5H75_29970</name>
</gene>
<sequence length="311" mass="32969">MPVPVILDCDPGVDDALAIVLAAADPAIDLLAITTVAGNVGLDKTTRNARRVCDLAGITGVPVAAGCDRPLAQDPHISDHTHGESGLGPLTVGEPETPLAGEHAVDLIHRLLGESETPVTIIAVGPLTNIATLFRRYPGDRSRVARVVIMGGSTERGNAMPYAEFNTYADPEAADEVLRSGVPTVWHGLNVTYQALATPDIIESIAALGTPLADACVQLMTYYAESYRTVWRVPHPPVHDAVAVAYVIDESLIECAHTALRVELRGEHTRGATVADLLGRTDWEPNAHVGVTLDAARFWPLLVSAIRTLGA</sequence>
<evidence type="ECO:0000256" key="2">
    <source>
        <dbReference type="ARBA" id="ARBA00023295"/>
    </source>
</evidence>
<dbReference type="SUPFAM" id="SSF53590">
    <property type="entry name" value="Nucleoside hydrolase"/>
    <property type="match status" value="1"/>
</dbReference>
<dbReference type="InterPro" id="IPR036452">
    <property type="entry name" value="Ribo_hydro-like"/>
</dbReference>
<keyword evidence="1 5" id="KW-0378">Hydrolase</keyword>
<evidence type="ECO:0000259" key="4">
    <source>
        <dbReference type="Pfam" id="PF01156"/>
    </source>
</evidence>
<reference evidence="5 6" key="1">
    <citation type="submission" date="2018-09" db="EMBL/GenBank/DDBJ databases">
        <title>YIM 75507 draft genome.</title>
        <authorList>
            <person name="Tang S."/>
            <person name="Feng Y."/>
        </authorList>
    </citation>
    <scope>NUCLEOTIDE SEQUENCE [LARGE SCALE GENOMIC DNA]</scope>
    <source>
        <strain evidence="5 6">YIM 75507</strain>
    </source>
</reference>
<dbReference type="InterPro" id="IPR001910">
    <property type="entry name" value="Inosine/uridine_hydrolase_dom"/>
</dbReference>